<evidence type="ECO:0000256" key="1">
    <source>
        <dbReference type="SAM" id="MobiDB-lite"/>
    </source>
</evidence>
<dbReference type="PANTHER" id="PTHR43591">
    <property type="entry name" value="METHYLTRANSFERASE"/>
    <property type="match status" value="1"/>
</dbReference>
<dbReference type="STRING" id="1884261.A0A5C3QQS0"/>
<dbReference type="Pfam" id="PF13649">
    <property type="entry name" value="Methyltransf_25"/>
    <property type="match status" value="1"/>
</dbReference>
<dbReference type="PANTHER" id="PTHR43591:SF24">
    <property type="entry name" value="2-METHOXY-6-POLYPRENYL-1,4-BENZOQUINOL METHYLASE, MITOCHONDRIAL"/>
    <property type="match status" value="1"/>
</dbReference>
<dbReference type="OrthoDB" id="2013972at2759"/>
<gene>
    <name evidence="3" type="ORF">BDV98DRAFT_563735</name>
</gene>
<proteinExistence type="predicted"/>
<reference evidence="3 4" key="1">
    <citation type="journal article" date="2019" name="Nat. Ecol. Evol.">
        <title>Megaphylogeny resolves global patterns of mushroom evolution.</title>
        <authorList>
            <person name="Varga T."/>
            <person name="Krizsan K."/>
            <person name="Foldi C."/>
            <person name="Dima B."/>
            <person name="Sanchez-Garcia M."/>
            <person name="Sanchez-Ramirez S."/>
            <person name="Szollosi G.J."/>
            <person name="Szarkandi J.G."/>
            <person name="Papp V."/>
            <person name="Albert L."/>
            <person name="Andreopoulos W."/>
            <person name="Angelini C."/>
            <person name="Antonin V."/>
            <person name="Barry K.W."/>
            <person name="Bougher N.L."/>
            <person name="Buchanan P."/>
            <person name="Buyck B."/>
            <person name="Bense V."/>
            <person name="Catcheside P."/>
            <person name="Chovatia M."/>
            <person name="Cooper J."/>
            <person name="Damon W."/>
            <person name="Desjardin D."/>
            <person name="Finy P."/>
            <person name="Geml J."/>
            <person name="Haridas S."/>
            <person name="Hughes K."/>
            <person name="Justo A."/>
            <person name="Karasinski D."/>
            <person name="Kautmanova I."/>
            <person name="Kiss B."/>
            <person name="Kocsube S."/>
            <person name="Kotiranta H."/>
            <person name="LaButti K.M."/>
            <person name="Lechner B.E."/>
            <person name="Liimatainen K."/>
            <person name="Lipzen A."/>
            <person name="Lukacs Z."/>
            <person name="Mihaltcheva S."/>
            <person name="Morgado L.N."/>
            <person name="Niskanen T."/>
            <person name="Noordeloos M.E."/>
            <person name="Ohm R.A."/>
            <person name="Ortiz-Santana B."/>
            <person name="Ovrebo C."/>
            <person name="Racz N."/>
            <person name="Riley R."/>
            <person name="Savchenko A."/>
            <person name="Shiryaev A."/>
            <person name="Soop K."/>
            <person name="Spirin V."/>
            <person name="Szebenyi C."/>
            <person name="Tomsovsky M."/>
            <person name="Tulloss R.E."/>
            <person name="Uehling J."/>
            <person name="Grigoriev I.V."/>
            <person name="Vagvolgyi C."/>
            <person name="Papp T."/>
            <person name="Martin F.M."/>
            <person name="Miettinen O."/>
            <person name="Hibbett D.S."/>
            <person name="Nagy L.G."/>
        </authorList>
    </citation>
    <scope>NUCLEOTIDE SEQUENCE [LARGE SCALE GENOMIC DNA]</scope>
    <source>
        <strain evidence="3 4">CBS 309.79</strain>
    </source>
</reference>
<dbReference type="AlphaFoldDB" id="A0A5C3QQS0"/>
<feature type="domain" description="Methyltransferase" evidence="2">
    <location>
        <begin position="67"/>
        <end position="165"/>
    </location>
</feature>
<evidence type="ECO:0000313" key="3">
    <source>
        <dbReference type="EMBL" id="TFL04202.1"/>
    </source>
</evidence>
<evidence type="ECO:0000259" key="2">
    <source>
        <dbReference type="Pfam" id="PF13649"/>
    </source>
</evidence>
<dbReference type="InterPro" id="IPR041698">
    <property type="entry name" value="Methyltransf_25"/>
</dbReference>
<dbReference type="EMBL" id="ML178819">
    <property type="protein sequence ID" value="TFL04202.1"/>
    <property type="molecule type" value="Genomic_DNA"/>
</dbReference>
<keyword evidence="4" id="KW-1185">Reference proteome</keyword>
<protein>
    <recommendedName>
        <fullName evidence="2">Methyltransferase domain-containing protein</fullName>
    </recommendedName>
</protein>
<accession>A0A5C3QQS0</accession>
<dbReference type="GO" id="GO:0008168">
    <property type="term" value="F:methyltransferase activity"/>
    <property type="evidence" value="ECO:0007669"/>
    <property type="project" value="TreeGrafter"/>
</dbReference>
<dbReference type="CDD" id="cd02440">
    <property type="entry name" value="AdoMet_MTases"/>
    <property type="match status" value="1"/>
</dbReference>
<name>A0A5C3QQS0_9AGAR</name>
<dbReference type="Gene3D" id="3.40.50.150">
    <property type="entry name" value="Vaccinia Virus protein VP39"/>
    <property type="match status" value="1"/>
</dbReference>
<organism evidence="3 4">
    <name type="scientific">Pterulicium gracile</name>
    <dbReference type="NCBI Taxonomy" id="1884261"/>
    <lineage>
        <taxon>Eukaryota</taxon>
        <taxon>Fungi</taxon>
        <taxon>Dikarya</taxon>
        <taxon>Basidiomycota</taxon>
        <taxon>Agaricomycotina</taxon>
        <taxon>Agaricomycetes</taxon>
        <taxon>Agaricomycetidae</taxon>
        <taxon>Agaricales</taxon>
        <taxon>Pleurotineae</taxon>
        <taxon>Pterulaceae</taxon>
        <taxon>Pterulicium</taxon>
    </lineage>
</organism>
<dbReference type="SUPFAM" id="SSF53335">
    <property type="entry name" value="S-adenosyl-L-methionine-dependent methyltransferases"/>
    <property type="match status" value="1"/>
</dbReference>
<feature type="region of interest" description="Disordered" evidence="1">
    <location>
        <begin position="355"/>
        <end position="388"/>
    </location>
</feature>
<dbReference type="InterPro" id="IPR029063">
    <property type="entry name" value="SAM-dependent_MTases_sf"/>
</dbReference>
<dbReference type="Proteomes" id="UP000305067">
    <property type="component" value="Unassembled WGS sequence"/>
</dbReference>
<evidence type="ECO:0000313" key="4">
    <source>
        <dbReference type="Proteomes" id="UP000305067"/>
    </source>
</evidence>
<sequence length="529" mass="58865">MPVTVQKDIQEDLLSTRKCLREPGQIVYPFEYSADTCSYDNWDRMFLETRSQGGLTLAPLKQTPTRVLDLGCGGGLWAIDAARRWKNSIVYGFDIVSIQPDLEKISGYKDIASRVKWIYGNFLDGLPFEDELFDFVRMHGLGLALPEDEWAFVLEDVRRVMKPGGVLEVVEEDLIFPCSKPTRITAPSTLSKPSSLSIDIPGEMNSTPSLLSGVSGVSGVSGISSGRVSAVFSPASSEQHLARLFTSLDGDALKTPFLHPNFSFEMDDDEDSFDSGDEHPLDHNKLNACWKDMLNTKFLTPQLLNVLPFYLSSLFSSVHSHPSVHIPLPCPQSPDQDLSSSDPKIVIDMRLSSMSSRVDTPGGMGTARSRKSSSAAAKALPQLPPPMPTNSWAKMHLAKRVHTIRQCKEAIWTAWDKLYGNDPSVPPVTRTSRAHKVQRFAERASSRPDFERAWENWENDMESRISLRSAASTHCGWEEPGGVPGWRVWLRVVDKRLGQGDVDGVSTQQKPMPEVPQICCSFRGFVCYK</sequence>